<sequence length="236" mass="26967">MSQANRDHVALRPDRDVMFWEFIVPSRVKTCEAQATEMVSLFERLFETFGSFFVPTEITYAIGRFPPGQRLPVDVNVDEYRGHIRRELRDESGITVEAFRESARIDGSEARWIPRIEFDETEVTVRLEQGDVAASKHKNTVSYRKGEPVEDAPAQDPLDLSALHGQNTGRYNTDAEYVTSFVVAPMSDIWFENTEIGATNRRYLTAFLERIEAALPVVDVERTSEWVPLSDLEAVY</sequence>
<evidence type="ECO:0000256" key="1">
    <source>
        <dbReference type="SAM" id="MobiDB-lite"/>
    </source>
</evidence>
<reference evidence="2 3" key="1">
    <citation type="journal article" date="2019" name="Int. J. Syst. Evol. Microbiol.">
        <title>The Global Catalogue of Microorganisms (GCM) 10K type strain sequencing project: providing services to taxonomists for standard genome sequencing and annotation.</title>
        <authorList>
            <consortium name="The Broad Institute Genomics Platform"/>
            <consortium name="The Broad Institute Genome Sequencing Center for Infectious Disease"/>
            <person name="Wu L."/>
            <person name="Ma J."/>
        </authorList>
    </citation>
    <scope>NUCLEOTIDE SEQUENCE [LARGE SCALE GENOMIC DNA]</scope>
    <source>
        <strain evidence="2 3">IBRC-M 10256</strain>
    </source>
</reference>
<evidence type="ECO:0000313" key="2">
    <source>
        <dbReference type="EMBL" id="MFC3959412.1"/>
    </source>
</evidence>
<accession>A0ABD5NRE8</accession>
<feature type="region of interest" description="Disordered" evidence="1">
    <location>
        <begin position="137"/>
        <end position="158"/>
    </location>
</feature>
<protein>
    <submittedName>
        <fullName evidence="2">Uncharacterized protein</fullName>
    </submittedName>
</protein>
<evidence type="ECO:0000313" key="3">
    <source>
        <dbReference type="Proteomes" id="UP001595846"/>
    </source>
</evidence>
<dbReference type="RefSeq" id="WP_256532928.1">
    <property type="nucleotide sequence ID" value="NZ_CP101824.1"/>
</dbReference>
<organism evidence="2 3">
    <name type="scientific">Halovivax cerinus</name>
    <dbReference type="NCBI Taxonomy" id="1487865"/>
    <lineage>
        <taxon>Archaea</taxon>
        <taxon>Methanobacteriati</taxon>
        <taxon>Methanobacteriota</taxon>
        <taxon>Stenosarchaea group</taxon>
        <taxon>Halobacteria</taxon>
        <taxon>Halobacteriales</taxon>
        <taxon>Natrialbaceae</taxon>
        <taxon>Halovivax</taxon>
    </lineage>
</organism>
<proteinExistence type="predicted"/>
<dbReference type="Proteomes" id="UP001595846">
    <property type="component" value="Unassembled WGS sequence"/>
</dbReference>
<dbReference type="EMBL" id="JBHSAQ010000013">
    <property type="protein sequence ID" value="MFC3959412.1"/>
    <property type="molecule type" value="Genomic_DNA"/>
</dbReference>
<dbReference type="AlphaFoldDB" id="A0ABD5NRE8"/>
<comment type="caution">
    <text evidence="2">The sequence shown here is derived from an EMBL/GenBank/DDBJ whole genome shotgun (WGS) entry which is preliminary data.</text>
</comment>
<name>A0ABD5NRE8_9EURY</name>
<gene>
    <name evidence="2" type="ORF">ACFOUR_13695</name>
</gene>
<keyword evidence="3" id="KW-1185">Reference proteome</keyword>
<dbReference type="GeneID" id="73902035"/>